<keyword evidence="1 4" id="KW-0378">Hydrolase</keyword>
<evidence type="ECO:0000256" key="3">
    <source>
        <dbReference type="SAM" id="Phobius"/>
    </source>
</evidence>
<dbReference type="EMBL" id="VUMU01000004">
    <property type="protein sequence ID" value="MST57677.1"/>
    <property type="molecule type" value="Genomic_DNA"/>
</dbReference>
<name>A0A6L5YJ36_9FIRM</name>
<evidence type="ECO:0000256" key="2">
    <source>
        <dbReference type="PIRSR" id="PIRSR605754-1"/>
    </source>
</evidence>
<dbReference type="InterPro" id="IPR005754">
    <property type="entry name" value="Sortase"/>
</dbReference>
<feature type="active site" description="Acyl-thioester intermediate" evidence="2">
    <location>
        <position position="233"/>
    </location>
</feature>
<dbReference type="Proteomes" id="UP000476055">
    <property type="component" value="Unassembled WGS sequence"/>
</dbReference>
<gene>
    <name evidence="4" type="primary">srtB</name>
    <name evidence="4" type="ORF">FYJ59_05395</name>
</gene>
<dbReference type="NCBIfam" id="TIGR03064">
    <property type="entry name" value="sortase_srtB"/>
    <property type="match status" value="1"/>
</dbReference>
<evidence type="ECO:0000313" key="5">
    <source>
        <dbReference type="Proteomes" id="UP000476055"/>
    </source>
</evidence>
<dbReference type="RefSeq" id="WP_154495779.1">
    <property type="nucleotide sequence ID" value="NZ_VUMU01000004.1"/>
</dbReference>
<accession>A0A6L5YJ36</accession>
<dbReference type="InterPro" id="IPR009835">
    <property type="entry name" value="SrtB"/>
</dbReference>
<organism evidence="4 5">
    <name type="scientific">Waltera intestinalis</name>
    <dbReference type="NCBI Taxonomy" id="2606635"/>
    <lineage>
        <taxon>Bacteria</taxon>
        <taxon>Bacillati</taxon>
        <taxon>Bacillota</taxon>
        <taxon>Clostridia</taxon>
        <taxon>Lachnospirales</taxon>
        <taxon>Lachnospiraceae</taxon>
        <taxon>Waltera</taxon>
    </lineage>
</organism>
<dbReference type="CDD" id="cd05826">
    <property type="entry name" value="Sortase_B"/>
    <property type="match status" value="1"/>
</dbReference>
<dbReference type="Pfam" id="PF04203">
    <property type="entry name" value="Sortase"/>
    <property type="match status" value="1"/>
</dbReference>
<feature type="transmembrane region" description="Helical" evidence="3">
    <location>
        <begin position="12"/>
        <end position="30"/>
    </location>
</feature>
<proteinExistence type="predicted"/>
<feature type="active site" description="Proton donor/acceptor" evidence="2">
    <location>
        <position position="140"/>
    </location>
</feature>
<reference evidence="4 5" key="1">
    <citation type="submission" date="2019-08" db="EMBL/GenBank/DDBJ databases">
        <title>In-depth cultivation of the pig gut microbiome towards novel bacterial diversity and tailored functional studies.</title>
        <authorList>
            <person name="Wylensek D."/>
            <person name="Hitch T.C.A."/>
            <person name="Clavel T."/>
        </authorList>
    </citation>
    <scope>NUCLEOTIDE SEQUENCE [LARGE SCALE GENOMIC DNA]</scope>
    <source>
        <strain evidence="4 5">WCA3-601-WT-6H</strain>
    </source>
</reference>
<dbReference type="EC" id="3.4.22.71" evidence="4"/>
<dbReference type="SUPFAM" id="SSF63817">
    <property type="entry name" value="Sortase"/>
    <property type="match status" value="1"/>
</dbReference>
<comment type="caution">
    <text evidence="4">The sequence shown here is derived from an EMBL/GenBank/DDBJ whole genome shotgun (WGS) entry which is preliminary data.</text>
</comment>
<keyword evidence="3" id="KW-0472">Membrane</keyword>
<sequence length="255" mass="29133">MKNKKVENIITAILAAAVLITGGMSLYSYLSEQKAKNEYDTIRQEAVVEDYRVEETEEVQVKNYPDLQIDFANLKKTNPDFRGWLYFPALDISYPVVQGEDNNYYLKHSFEGESVNAGCIFMDCEASADWSDRNTFVFGHNMRDESMFGSFKNLLKGTASCEENPYFYIYTEDKVYIYEIFAYYETRSTSDRFATFTSDASYDDYVQWATEHSLYASDADLSDRGNIVSLSTCYGSAGTKRRALLHGVLTETAAY</sequence>
<keyword evidence="5" id="KW-1185">Reference proteome</keyword>
<dbReference type="Gene3D" id="2.40.260.10">
    <property type="entry name" value="Sortase"/>
    <property type="match status" value="1"/>
</dbReference>
<dbReference type="InterPro" id="IPR023365">
    <property type="entry name" value="Sortase_dom-sf"/>
</dbReference>
<protein>
    <submittedName>
        <fullName evidence="4">Class B sortase</fullName>
        <ecNumber evidence="4">3.4.22.71</ecNumber>
    </submittedName>
</protein>
<evidence type="ECO:0000256" key="1">
    <source>
        <dbReference type="ARBA" id="ARBA00022801"/>
    </source>
</evidence>
<evidence type="ECO:0000313" key="4">
    <source>
        <dbReference type="EMBL" id="MST57677.1"/>
    </source>
</evidence>
<keyword evidence="3" id="KW-1133">Transmembrane helix</keyword>
<dbReference type="AlphaFoldDB" id="A0A6L5YJ36"/>
<keyword evidence="3" id="KW-0812">Transmembrane</keyword>
<dbReference type="GO" id="GO:0016787">
    <property type="term" value="F:hydrolase activity"/>
    <property type="evidence" value="ECO:0007669"/>
    <property type="project" value="UniProtKB-KW"/>
</dbReference>